<reference evidence="1 2" key="1">
    <citation type="submission" date="2024-03" db="EMBL/GenBank/DDBJ databases">
        <title>Draft genome sequence of Pseudonocardia carboxydivorans JCM 14827.</title>
        <authorList>
            <person name="Duangmal K."/>
        </authorList>
    </citation>
    <scope>NUCLEOTIDE SEQUENCE [LARGE SCALE GENOMIC DNA]</scope>
    <source>
        <strain evidence="1 2">JCM 14827</strain>
    </source>
</reference>
<dbReference type="RefSeq" id="WP_346864698.1">
    <property type="nucleotide sequence ID" value="NZ_JBBPIX010000011.1"/>
</dbReference>
<sequence>MEGVVMDGAVDPEDVLPDGTEYAELGGEQVRKGTVAAFVATARSLEALPAGDPAEAGLASHLRDLLPGLRAVGVLDVFAPRSARLRAALGVS</sequence>
<comment type="caution">
    <text evidence="1">The sequence shown here is derived from an EMBL/GenBank/DDBJ whole genome shotgun (WGS) entry which is preliminary data.</text>
</comment>
<dbReference type="Proteomes" id="UP001367513">
    <property type="component" value="Unassembled WGS sequence"/>
</dbReference>
<dbReference type="EMBL" id="JBBPIX010000011">
    <property type="protein sequence ID" value="MEK6466022.1"/>
    <property type="molecule type" value="Genomic_DNA"/>
</dbReference>
<evidence type="ECO:0000313" key="1">
    <source>
        <dbReference type="EMBL" id="MEK6466022.1"/>
    </source>
</evidence>
<organism evidence="1 2">
    <name type="scientific">Pseudonocardia alni subsp. carboxydivorans</name>
    <dbReference type="NCBI Taxonomy" id="415010"/>
    <lineage>
        <taxon>Bacteria</taxon>
        <taxon>Bacillati</taxon>
        <taxon>Actinomycetota</taxon>
        <taxon>Actinomycetes</taxon>
        <taxon>Pseudonocardiales</taxon>
        <taxon>Pseudonocardiaceae</taxon>
        <taxon>Pseudonocardia</taxon>
    </lineage>
</organism>
<evidence type="ECO:0000313" key="2">
    <source>
        <dbReference type="Proteomes" id="UP001367513"/>
    </source>
</evidence>
<proteinExistence type="predicted"/>
<gene>
    <name evidence="1" type="ORF">WG925_19970</name>
</gene>
<name>A0ABU9AKC9_PSEA5</name>
<protein>
    <submittedName>
        <fullName evidence="1">Uncharacterized protein</fullName>
    </submittedName>
</protein>
<keyword evidence="2" id="KW-1185">Reference proteome</keyword>
<accession>A0ABU9AKC9</accession>